<dbReference type="CDD" id="cd00086">
    <property type="entry name" value="homeodomain"/>
    <property type="match status" value="1"/>
</dbReference>
<dbReference type="STRING" id="1147741.A0A0R3RS98"/>
<dbReference type="PROSITE" id="PS00478">
    <property type="entry name" value="LIM_DOMAIN_1"/>
    <property type="match status" value="1"/>
</dbReference>
<sequence length="245" mass="28785">MHPEYLRNNRIERFLLKFYQKISRISRLFGVKCMRCGLPVQSTDYVYRVFASIYHLQCFKCFCCGHLFKKGDHYMLIDGQVICRPDYEHLLCQTPICQSHLYFDQNDSNRKTPKRPRTILNTQQRKAFKLAFEKTSKPCRKVREQLAKETNLSVRVVQVWFQNQRAKMKKIQRKQEVSETNDATCSEMDIKSNDELKSNCDSADELDSENDDVEVDDVGSSEEKGKESNNPIAQLFHMHATYFLA</sequence>
<evidence type="ECO:0000256" key="7">
    <source>
        <dbReference type="ARBA" id="ARBA00023155"/>
    </source>
</evidence>
<organism evidence="15 16">
    <name type="scientific">Elaeophora elaphi</name>
    <dbReference type="NCBI Taxonomy" id="1147741"/>
    <lineage>
        <taxon>Eukaryota</taxon>
        <taxon>Metazoa</taxon>
        <taxon>Ecdysozoa</taxon>
        <taxon>Nematoda</taxon>
        <taxon>Chromadorea</taxon>
        <taxon>Rhabditida</taxon>
        <taxon>Spirurina</taxon>
        <taxon>Spiruromorpha</taxon>
        <taxon>Filarioidea</taxon>
        <taxon>Onchocercidae</taxon>
        <taxon>Elaeophora</taxon>
    </lineage>
</organism>
<dbReference type="InterPro" id="IPR001781">
    <property type="entry name" value="Znf_LIM"/>
</dbReference>
<feature type="domain" description="Homeobox" evidence="14">
    <location>
        <begin position="111"/>
        <end position="171"/>
    </location>
</feature>
<evidence type="ECO:0000256" key="3">
    <source>
        <dbReference type="ARBA" id="ARBA00022737"/>
    </source>
</evidence>
<dbReference type="GO" id="GO:0000981">
    <property type="term" value="F:DNA-binding transcription factor activity, RNA polymerase II-specific"/>
    <property type="evidence" value="ECO:0007669"/>
    <property type="project" value="InterPro"/>
</dbReference>
<evidence type="ECO:0000256" key="10">
    <source>
        <dbReference type="PROSITE-ProRule" id="PRU00125"/>
    </source>
</evidence>
<name>A0A0R3RS98_9BILA</name>
<dbReference type="GO" id="GO:0005634">
    <property type="term" value="C:nucleus"/>
    <property type="evidence" value="ECO:0007669"/>
    <property type="project" value="UniProtKB-SubCell"/>
</dbReference>
<evidence type="ECO:0000256" key="5">
    <source>
        <dbReference type="ARBA" id="ARBA00023038"/>
    </source>
</evidence>
<dbReference type="Pfam" id="PF00046">
    <property type="entry name" value="Homeodomain"/>
    <property type="match status" value="1"/>
</dbReference>
<reference evidence="16" key="1">
    <citation type="submission" date="2017-02" db="UniProtKB">
        <authorList>
            <consortium name="WormBaseParasite"/>
        </authorList>
    </citation>
    <scope>IDENTIFICATION</scope>
</reference>
<dbReference type="InterPro" id="IPR017970">
    <property type="entry name" value="Homeobox_CS"/>
</dbReference>
<dbReference type="InterPro" id="IPR001356">
    <property type="entry name" value="HD"/>
</dbReference>
<feature type="region of interest" description="Disordered" evidence="12">
    <location>
        <begin position="195"/>
        <end position="231"/>
    </location>
</feature>
<keyword evidence="2 10" id="KW-0479">Metal-binding</keyword>
<evidence type="ECO:0000256" key="1">
    <source>
        <dbReference type="ARBA" id="ARBA00004123"/>
    </source>
</evidence>
<keyword evidence="8 9" id="KW-0539">Nucleus</keyword>
<comment type="subcellular location">
    <subcellularLocation>
        <location evidence="1 9 11">Nucleus</location>
    </subcellularLocation>
</comment>
<feature type="compositionally biased region" description="Acidic residues" evidence="12">
    <location>
        <begin position="202"/>
        <end position="220"/>
    </location>
</feature>
<dbReference type="FunFam" id="1.10.10.60:FF:000448">
    <property type="entry name" value="LIM/homeobox protein Lhx4"/>
    <property type="match status" value="1"/>
</dbReference>
<evidence type="ECO:0000256" key="6">
    <source>
        <dbReference type="ARBA" id="ARBA00023125"/>
    </source>
</evidence>
<dbReference type="GO" id="GO:0000977">
    <property type="term" value="F:RNA polymerase II transcription regulatory region sequence-specific DNA binding"/>
    <property type="evidence" value="ECO:0007669"/>
    <property type="project" value="TreeGrafter"/>
</dbReference>
<dbReference type="InterPro" id="IPR009057">
    <property type="entry name" value="Homeodomain-like_sf"/>
</dbReference>
<feature type="domain" description="LIM zinc-binding" evidence="13">
    <location>
        <begin position="31"/>
        <end position="93"/>
    </location>
</feature>
<evidence type="ECO:0000313" key="16">
    <source>
        <dbReference type="WBParaSite" id="EEL_0000467901-mRNA-1"/>
    </source>
</evidence>
<feature type="DNA-binding region" description="Homeobox" evidence="9">
    <location>
        <begin position="113"/>
        <end position="172"/>
    </location>
</feature>
<proteinExistence type="predicted"/>
<dbReference type="PANTHER" id="PTHR24208">
    <property type="entry name" value="LIM/HOMEOBOX PROTEIN LHX"/>
    <property type="match status" value="1"/>
</dbReference>
<evidence type="ECO:0000256" key="12">
    <source>
        <dbReference type="SAM" id="MobiDB-lite"/>
    </source>
</evidence>
<dbReference type="PANTHER" id="PTHR24208:SF166">
    <property type="entry name" value="LIM HOMEOBOX TRANSCRIPTION FACTOR 1 ALPHA, ISOFORM B"/>
    <property type="match status" value="1"/>
</dbReference>
<protein>
    <submittedName>
        <fullName evidence="16">Homeobox domain-containing protein</fullName>
    </submittedName>
</protein>
<evidence type="ECO:0000259" key="14">
    <source>
        <dbReference type="PROSITE" id="PS50071"/>
    </source>
</evidence>
<dbReference type="Pfam" id="PF00412">
    <property type="entry name" value="LIM"/>
    <property type="match status" value="1"/>
</dbReference>
<dbReference type="Gene3D" id="1.10.10.60">
    <property type="entry name" value="Homeodomain-like"/>
    <property type="match status" value="1"/>
</dbReference>
<keyword evidence="4 10" id="KW-0862">Zinc</keyword>
<evidence type="ECO:0000256" key="8">
    <source>
        <dbReference type="ARBA" id="ARBA00023242"/>
    </source>
</evidence>
<dbReference type="PROSITE" id="PS00027">
    <property type="entry name" value="HOMEOBOX_1"/>
    <property type="match status" value="1"/>
</dbReference>
<dbReference type="PROSITE" id="PS50023">
    <property type="entry name" value="LIM_DOMAIN_2"/>
    <property type="match status" value="1"/>
</dbReference>
<dbReference type="Proteomes" id="UP000050640">
    <property type="component" value="Unplaced"/>
</dbReference>
<dbReference type="GO" id="GO:0046872">
    <property type="term" value="F:metal ion binding"/>
    <property type="evidence" value="ECO:0007669"/>
    <property type="project" value="UniProtKB-KW"/>
</dbReference>
<keyword evidence="15" id="KW-1185">Reference proteome</keyword>
<keyword evidence="7 9" id="KW-0371">Homeobox</keyword>
<dbReference type="SMART" id="SM00389">
    <property type="entry name" value="HOX"/>
    <property type="match status" value="1"/>
</dbReference>
<dbReference type="Gene3D" id="2.10.110.10">
    <property type="entry name" value="Cysteine Rich Protein"/>
    <property type="match status" value="1"/>
</dbReference>
<keyword evidence="3" id="KW-0677">Repeat</keyword>
<evidence type="ECO:0000313" key="15">
    <source>
        <dbReference type="Proteomes" id="UP000050640"/>
    </source>
</evidence>
<evidence type="ECO:0000256" key="4">
    <source>
        <dbReference type="ARBA" id="ARBA00022833"/>
    </source>
</evidence>
<dbReference type="InterPro" id="IPR050453">
    <property type="entry name" value="LIM_Homeobox_TF"/>
</dbReference>
<evidence type="ECO:0000256" key="9">
    <source>
        <dbReference type="PROSITE-ProRule" id="PRU00108"/>
    </source>
</evidence>
<evidence type="ECO:0000259" key="13">
    <source>
        <dbReference type="PROSITE" id="PS50023"/>
    </source>
</evidence>
<dbReference type="GO" id="GO:0030182">
    <property type="term" value="P:neuron differentiation"/>
    <property type="evidence" value="ECO:0007669"/>
    <property type="project" value="TreeGrafter"/>
</dbReference>
<accession>A0A0R3RS98</accession>
<evidence type="ECO:0000256" key="11">
    <source>
        <dbReference type="RuleBase" id="RU000682"/>
    </source>
</evidence>
<dbReference type="SUPFAM" id="SSF46689">
    <property type="entry name" value="Homeodomain-like"/>
    <property type="match status" value="1"/>
</dbReference>
<dbReference type="AlphaFoldDB" id="A0A0R3RS98"/>
<keyword evidence="6 9" id="KW-0238">DNA-binding</keyword>
<evidence type="ECO:0000256" key="2">
    <source>
        <dbReference type="ARBA" id="ARBA00022723"/>
    </source>
</evidence>
<dbReference type="WBParaSite" id="EEL_0000467901-mRNA-1">
    <property type="protein sequence ID" value="EEL_0000467901-mRNA-1"/>
    <property type="gene ID" value="EEL_0000467901"/>
</dbReference>
<keyword evidence="5 10" id="KW-0440">LIM domain</keyword>
<dbReference type="PROSITE" id="PS50071">
    <property type="entry name" value="HOMEOBOX_2"/>
    <property type="match status" value="1"/>
</dbReference>
<dbReference type="SMART" id="SM00132">
    <property type="entry name" value="LIM"/>
    <property type="match status" value="1"/>
</dbReference>